<comment type="caution">
    <text evidence="5">The sequence shown here is derived from an EMBL/GenBank/DDBJ whole genome shotgun (WGS) entry which is preliminary data.</text>
</comment>
<name>A0ABW9QVE2_9ACTN</name>
<dbReference type="NCBIfam" id="TIGR00205">
    <property type="entry name" value="fliE"/>
    <property type="match status" value="1"/>
</dbReference>
<dbReference type="Proteomes" id="UP000437736">
    <property type="component" value="Unassembled WGS sequence"/>
</dbReference>
<evidence type="ECO:0000256" key="3">
    <source>
        <dbReference type="ARBA" id="ARBA00023143"/>
    </source>
</evidence>
<keyword evidence="5" id="KW-0282">Flagellum</keyword>
<keyword evidence="6" id="KW-1185">Reference proteome</keyword>
<reference evidence="5 6" key="1">
    <citation type="submission" date="2019-11" db="EMBL/GenBank/DDBJ databases">
        <title>Acidiferrimicrobium australis gen. nov., sp. nov., an acidophilic and obligately heterotrophic, member of the Actinobacteria that catalyses dissimilatory oxido- reduction of iron isolated from metal-rich acidic water in Chile.</title>
        <authorList>
            <person name="Gonzalez D."/>
            <person name="Huber K."/>
            <person name="Hedrich S."/>
            <person name="Rojas-Villalobos C."/>
            <person name="Quatrini R."/>
            <person name="Dinamarca M.A."/>
            <person name="Schwarz A."/>
            <person name="Canales C."/>
            <person name="Nancucheo I."/>
        </authorList>
    </citation>
    <scope>NUCLEOTIDE SEQUENCE [LARGE SCALE GENOMIC DNA]</scope>
    <source>
        <strain evidence="5 6">USS-CCA1</strain>
    </source>
</reference>
<dbReference type="PRINTS" id="PR01006">
    <property type="entry name" value="FLGHOOKFLIE"/>
</dbReference>
<feature type="non-terminal residue" evidence="5">
    <location>
        <position position="1"/>
    </location>
</feature>
<evidence type="ECO:0000256" key="4">
    <source>
        <dbReference type="NCBIfam" id="TIGR00205"/>
    </source>
</evidence>
<dbReference type="InterPro" id="IPR001624">
    <property type="entry name" value="FliE"/>
</dbReference>
<organism evidence="5 6">
    <name type="scientific">Acidiferrimicrobium australe</name>
    <dbReference type="NCBI Taxonomy" id="2664430"/>
    <lineage>
        <taxon>Bacteria</taxon>
        <taxon>Bacillati</taxon>
        <taxon>Actinomycetota</taxon>
        <taxon>Acidimicrobiia</taxon>
        <taxon>Acidimicrobiales</taxon>
        <taxon>Acidimicrobiaceae</taxon>
        <taxon>Acidiferrimicrobium</taxon>
    </lineage>
</organism>
<keyword evidence="3" id="KW-0975">Bacterial flagellum</keyword>
<protein>
    <recommendedName>
        <fullName evidence="4">Flagellar hook-basal body complex protein FliE</fullName>
    </recommendedName>
</protein>
<dbReference type="HAMAP" id="MF_00724">
    <property type="entry name" value="FliE"/>
    <property type="match status" value="1"/>
</dbReference>
<dbReference type="PANTHER" id="PTHR34653">
    <property type="match status" value="1"/>
</dbReference>
<evidence type="ECO:0000313" key="5">
    <source>
        <dbReference type="EMBL" id="MST33649.1"/>
    </source>
</evidence>
<comment type="similarity">
    <text evidence="2">Belongs to the FliE family.</text>
</comment>
<gene>
    <name evidence="5" type="primary">fliE</name>
    <name evidence="5" type="ORF">GHK86_13090</name>
</gene>
<dbReference type="Pfam" id="PF02049">
    <property type="entry name" value="FliE"/>
    <property type="match status" value="1"/>
</dbReference>
<dbReference type="PANTHER" id="PTHR34653:SF1">
    <property type="entry name" value="FLAGELLAR HOOK-BASAL BODY COMPLEX PROTEIN FLIE"/>
    <property type="match status" value="1"/>
</dbReference>
<dbReference type="EMBL" id="WJHE01000673">
    <property type="protein sequence ID" value="MST33649.1"/>
    <property type="molecule type" value="Genomic_DNA"/>
</dbReference>
<sequence>AATTPATGAVAAANAAAAQSASGSFGQVLGNALSGVQNLQTNADHLAVQAATGNLNSVTNYMVAANQADVATQLTVAVRNNAVQAFQQIMNMQV</sequence>
<proteinExistence type="inferred from homology"/>
<comment type="subcellular location">
    <subcellularLocation>
        <location evidence="1">Bacterial flagellum basal body</location>
    </subcellularLocation>
</comment>
<evidence type="ECO:0000256" key="1">
    <source>
        <dbReference type="ARBA" id="ARBA00004117"/>
    </source>
</evidence>
<keyword evidence="5" id="KW-0969">Cilium</keyword>
<evidence type="ECO:0000313" key="6">
    <source>
        <dbReference type="Proteomes" id="UP000437736"/>
    </source>
</evidence>
<keyword evidence="5" id="KW-0966">Cell projection</keyword>
<evidence type="ECO:0000256" key="2">
    <source>
        <dbReference type="ARBA" id="ARBA00009272"/>
    </source>
</evidence>
<accession>A0ABW9QVE2</accession>